<sequence length="136" mass="15654">LSWALILCFALLCFALLCFTLLCIALHCIALQTNRQARIRHKTANVLLPYESRWYDMEPRRLQFSGLKDLKRKQQEVCHPQPIATMRLTEAWSQLQDILLPSSLTITENLTSITRSFAGSVTRPCWILGGFQWCIS</sequence>
<dbReference type="EMBL" id="CBMI010005056">
    <property type="protein sequence ID" value="CDL73381.1"/>
    <property type="molecule type" value="Genomic_DNA"/>
</dbReference>
<feature type="non-terminal residue" evidence="1">
    <location>
        <position position="1"/>
    </location>
</feature>
<geneLocation type="mitochondrion" evidence="1"/>
<dbReference type="AlphaFoldDB" id="W1IBE1"/>
<accession>W1IBE1</accession>
<protein>
    <submittedName>
        <fullName evidence="1">Unclassified</fullName>
    </submittedName>
</protein>
<name>W1IBE1_9HYPO</name>
<organism evidence="1">
    <name type="scientific">Fusarium clavum</name>
    <dbReference type="NCBI Taxonomy" id="2594811"/>
    <lineage>
        <taxon>Eukaryota</taxon>
        <taxon>Fungi</taxon>
        <taxon>Dikarya</taxon>
        <taxon>Ascomycota</taxon>
        <taxon>Pezizomycotina</taxon>
        <taxon>Sordariomycetes</taxon>
        <taxon>Hypocreomycetidae</taxon>
        <taxon>Hypocreales</taxon>
        <taxon>Nectriaceae</taxon>
        <taxon>Fusarium</taxon>
        <taxon>Fusarium incarnatum-equiseti species complex</taxon>
    </lineage>
</organism>
<dbReference type="EMBL" id="HG321320">
    <property type="protein sequence ID" value="CEF82643.1"/>
    <property type="molecule type" value="Genomic_DNA"/>
</dbReference>
<gene>
    <name evidence="1" type="ORF">BN850_0137690</name>
</gene>
<feature type="non-terminal residue" evidence="1">
    <location>
        <position position="136"/>
    </location>
</feature>
<evidence type="ECO:0000313" key="1">
    <source>
        <dbReference type="EMBL" id="CDL73381.1"/>
    </source>
</evidence>
<reference evidence="1" key="1">
    <citation type="submission" date="2013-05" db="EMBL/GenBank/DDBJ databases">
        <title>Draft genome sequences of six wheat associated Fusarium spp. isolates.</title>
        <authorList>
            <person name="Moolhuijzen P.M."/>
            <person name="Manners J.M."/>
            <person name="Wilcox S."/>
            <person name="Bellgard M.I."/>
            <person name="Gardiner D.M."/>
        </authorList>
    </citation>
    <scope>NUCLEOTIDE SEQUENCE</scope>
    <source>
        <strain evidence="1">CS3069</strain>
    </source>
</reference>
<keyword evidence="1" id="KW-0496">Mitochondrion</keyword>
<proteinExistence type="predicted"/>